<keyword evidence="3" id="KW-1185">Reference proteome</keyword>
<evidence type="ECO:0000256" key="1">
    <source>
        <dbReference type="SAM" id="SignalP"/>
    </source>
</evidence>
<dbReference type="EMBL" id="CADEPI010000183">
    <property type="protein sequence ID" value="CAB3379309.1"/>
    <property type="molecule type" value="Genomic_DNA"/>
</dbReference>
<feature type="signal peptide" evidence="1">
    <location>
        <begin position="1"/>
        <end position="26"/>
    </location>
</feature>
<proteinExistence type="predicted"/>
<dbReference type="Proteomes" id="UP000494165">
    <property type="component" value="Unassembled WGS sequence"/>
</dbReference>
<evidence type="ECO:0000313" key="2">
    <source>
        <dbReference type="EMBL" id="CAB3379309.1"/>
    </source>
</evidence>
<organism evidence="2 3">
    <name type="scientific">Cloeon dipterum</name>
    <dbReference type="NCBI Taxonomy" id="197152"/>
    <lineage>
        <taxon>Eukaryota</taxon>
        <taxon>Metazoa</taxon>
        <taxon>Ecdysozoa</taxon>
        <taxon>Arthropoda</taxon>
        <taxon>Hexapoda</taxon>
        <taxon>Insecta</taxon>
        <taxon>Pterygota</taxon>
        <taxon>Palaeoptera</taxon>
        <taxon>Ephemeroptera</taxon>
        <taxon>Pisciforma</taxon>
        <taxon>Baetidae</taxon>
        <taxon>Cloeon</taxon>
    </lineage>
</organism>
<comment type="caution">
    <text evidence="2">The sequence shown here is derived from an EMBL/GenBank/DDBJ whole genome shotgun (WGS) entry which is preliminary data.</text>
</comment>
<sequence length="308" mass="35383">MEKVVFSFSLLFRLLLLCALLLKIKADELESISLAASNVKQCSAGEIYSNVLKRCVEKFEEQEENVNSTTLTIINPPPRKCTDEEIFECPRNAYYDQKFDKCIDLANDDELEVTGFSITGNLPTRRCRPGFRYQKPRNICIKDFTFSQTAEDEYCPDSTYYDVNLDSCIETGYGVSDESPKQLHFIPLSILGALPSRRCKNGYEYQEDRKICYKKSVKTFSLPVFCAPAKMHEDEYCPENYLYDAAKDMCVPTNTTDTKKDSTATEDPEVASDDIVQFTIISLPRRKICMEGGIFDQRRKMCKRRNKQ</sequence>
<accession>A0A8S1DCX4</accession>
<gene>
    <name evidence="2" type="ORF">CLODIP_2_CD07555</name>
</gene>
<protein>
    <recommendedName>
        <fullName evidence="4">Chitin-binding type-2 domain-containing protein</fullName>
    </recommendedName>
</protein>
<feature type="chain" id="PRO_5035742050" description="Chitin-binding type-2 domain-containing protein" evidence="1">
    <location>
        <begin position="27"/>
        <end position="308"/>
    </location>
</feature>
<reference evidence="2 3" key="1">
    <citation type="submission" date="2020-04" db="EMBL/GenBank/DDBJ databases">
        <authorList>
            <person name="Alioto T."/>
            <person name="Alioto T."/>
            <person name="Gomez Garrido J."/>
        </authorList>
    </citation>
    <scope>NUCLEOTIDE SEQUENCE [LARGE SCALE GENOMIC DNA]</scope>
</reference>
<keyword evidence="1" id="KW-0732">Signal</keyword>
<dbReference type="AlphaFoldDB" id="A0A8S1DCX4"/>
<name>A0A8S1DCX4_9INSE</name>
<dbReference type="OrthoDB" id="7250310at2759"/>
<evidence type="ECO:0008006" key="4">
    <source>
        <dbReference type="Google" id="ProtNLM"/>
    </source>
</evidence>
<evidence type="ECO:0000313" key="3">
    <source>
        <dbReference type="Proteomes" id="UP000494165"/>
    </source>
</evidence>